<keyword evidence="2" id="KW-0472">Membrane</keyword>
<dbReference type="Pfam" id="PF01145">
    <property type="entry name" value="Band_7"/>
    <property type="match status" value="1"/>
</dbReference>
<dbReference type="PANTHER" id="PTHR43446">
    <property type="entry name" value="MEMBRANE PROTEIN-RELATED"/>
    <property type="match status" value="1"/>
</dbReference>
<comment type="subcellular location">
    <subcellularLocation>
        <location evidence="1">Membrane</location>
        <topology evidence="1">Single-pass membrane protein</topology>
    </subcellularLocation>
</comment>
<dbReference type="EMBL" id="JAASQI010000002">
    <property type="protein sequence ID" value="NIJ57097.1"/>
    <property type="molecule type" value="Genomic_DNA"/>
</dbReference>
<keyword evidence="4" id="KW-0378">Hydrolase</keyword>
<feature type="transmembrane region" description="Helical" evidence="2">
    <location>
        <begin position="17"/>
        <end position="40"/>
    </location>
</feature>
<reference evidence="4 5" key="1">
    <citation type="submission" date="2020-03" db="EMBL/GenBank/DDBJ databases">
        <title>Genomic Encyclopedia of Type Strains, Phase IV (KMG-IV): sequencing the most valuable type-strain genomes for metagenomic binning, comparative biology and taxonomic classification.</title>
        <authorList>
            <person name="Goeker M."/>
        </authorList>
    </citation>
    <scope>NUCLEOTIDE SEQUENCE [LARGE SCALE GENOMIC DNA]</scope>
    <source>
        <strain evidence="4 5">DSM 103870</strain>
    </source>
</reference>
<dbReference type="InterPro" id="IPR001107">
    <property type="entry name" value="Band_7"/>
</dbReference>
<dbReference type="SUPFAM" id="SSF117892">
    <property type="entry name" value="Band 7/SPFH domain"/>
    <property type="match status" value="1"/>
</dbReference>
<sequence length="314" mass="33261">MTKAVVTDRPALAFNGYFALIVGLAVLLAALGLGAQELLAPATFRGPDFGRITLLALVAIVAFWSLTGTYSLQPNEAAVVQLFGAYIGTDETPGLRWTVPLFSRTIVSKRLQTQEVGPLKVNDRSGNPIEVGAVVVWRVFDAARAALQVDNYRQFVGSQAETGLRHLAGSYPYDTWSGEPVRIPSPAPDAPAAAVTALRDGGEALVEELTHQIAQRLAPAGIAVDEARFTHLAYAPEIAQAMLRPQQAAAVIAAREIIAQGAVSIAVEAAETLAKHGVSFDDQEKARMIGNILTVLVSDKDASPVLNIGAHRPA</sequence>
<evidence type="ECO:0000313" key="5">
    <source>
        <dbReference type="Proteomes" id="UP001429580"/>
    </source>
</evidence>
<organism evidence="4 5">
    <name type="scientific">Pseudochelatococcus lubricantis</name>
    <dbReference type="NCBI Taxonomy" id="1538102"/>
    <lineage>
        <taxon>Bacteria</taxon>
        <taxon>Pseudomonadati</taxon>
        <taxon>Pseudomonadota</taxon>
        <taxon>Alphaproteobacteria</taxon>
        <taxon>Hyphomicrobiales</taxon>
        <taxon>Chelatococcaceae</taxon>
        <taxon>Pseudochelatococcus</taxon>
    </lineage>
</organism>
<evidence type="ECO:0000256" key="1">
    <source>
        <dbReference type="ARBA" id="ARBA00004167"/>
    </source>
</evidence>
<dbReference type="SMART" id="SM00244">
    <property type="entry name" value="PHB"/>
    <property type="match status" value="1"/>
</dbReference>
<keyword evidence="2" id="KW-0812">Transmembrane</keyword>
<keyword evidence="5" id="KW-1185">Reference proteome</keyword>
<keyword evidence="2" id="KW-1133">Transmembrane helix</keyword>
<dbReference type="GO" id="GO:0008233">
    <property type="term" value="F:peptidase activity"/>
    <property type="evidence" value="ECO:0007669"/>
    <property type="project" value="UniProtKB-KW"/>
</dbReference>
<dbReference type="RefSeq" id="WP_166949307.1">
    <property type="nucleotide sequence ID" value="NZ_JAASQI010000002.1"/>
</dbReference>
<name>A0ABX0UVW3_9HYPH</name>
<feature type="domain" description="Band 7" evidence="3">
    <location>
        <begin position="67"/>
        <end position="246"/>
    </location>
</feature>
<keyword evidence="4" id="KW-0645">Protease</keyword>
<dbReference type="CDD" id="cd03402">
    <property type="entry name" value="SPFH_like_u2"/>
    <property type="match status" value="1"/>
</dbReference>
<dbReference type="Proteomes" id="UP001429580">
    <property type="component" value="Unassembled WGS sequence"/>
</dbReference>
<evidence type="ECO:0000256" key="2">
    <source>
        <dbReference type="SAM" id="Phobius"/>
    </source>
</evidence>
<proteinExistence type="predicted"/>
<accession>A0ABX0UVW3</accession>
<gene>
    <name evidence="4" type="ORF">FHS82_000923</name>
</gene>
<protein>
    <submittedName>
        <fullName evidence="4">Regulator of protease activity HflC (Stomatin/prohibitin superfamily)</fullName>
    </submittedName>
</protein>
<dbReference type="PANTHER" id="PTHR43446:SF1">
    <property type="entry name" value="BAND 7 DOMAIN-CONTAINING PROTEIN"/>
    <property type="match status" value="1"/>
</dbReference>
<feature type="transmembrane region" description="Helical" evidence="2">
    <location>
        <begin position="52"/>
        <end position="72"/>
    </location>
</feature>
<evidence type="ECO:0000259" key="3">
    <source>
        <dbReference type="SMART" id="SM00244"/>
    </source>
</evidence>
<evidence type="ECO:0000313" key="4">
    <source>
        <dbReference type="EMBL" id="NIJ57097.1"/>
    </source>
</evidence>
<dbReference type="Gene3D" id="3.30.479.30">
    <property type="entry name" value="Band 7 domain"/>
    <property type="match status" value="1"/>
</dbReference>
<dbReference type="GO" id="GO:0006508">
    <property type="term" value="P:proteolysis"/>
    <property type="evidence" value="ECO:0007669"/>
    <property type="project" value="UniProtKB-KW"/>
</dbReference>
<comment type="caution">
    <text evidence="4">The sequence shown here is derived from an EMBL/GenBank/DDBJ whole genome shotgun (WGS) entry which is preliminary data.</text>
</comment>
<dbReference type="InterPro" id="IPR036013">
    <property type="entry name" value="Band_7/SPFH_dom_sf"/>
</dbReference>